<keyword evidence="3" id="KW-0472">Membrane</keyword>
<evidence type="ECO:0000256" key="3">
    <source>
        <dbReference type="ARBA" id="ARBA00023136"/>
    </source>
</evidence>
<dbReference type="Proteomes" id="UP000887566">
    <property type="component" value="Unplaced"/>
</dbReference>
<dbReference type="InterPro" id="IPR043441">
    <property type="entry name" value="Tjap1/BEGAIN"/>
</dbReference>
<dbReference type="WBParaSite" id="PSAMB.scaffold3918size16413.g22883.t1">
    <property type="protein sequence ID" value="PSAMB.scaffold3918size16413.g22883.t1"/>
    <property type="gene ID" value="PSAMB.scaffold3918size16413.g22883"/>
</dbReference>
<dbReference type="GO" id="GO:0016020">
    <property type="term" value="C:membrane"/>
    <property type="evidence" value="ECO:0007669"/>
    <property type="project" value="UniProtKB-SubCell"/>
</dbReference>
<evidence type="ECO:0000256" key="4">
    <source>
        <dbReference type="SAM" id="Coils"/>
    </source>
</evidence>
<feature type="coiled-coil region" evidence="4">
    <location>
        <begin position="19"/>
        <end position="85"/>
    </location>
</feature>
<accession>A0A914WFV4</accession>
<evidence type="ECO:0000256" key="1">
    <source>
        <dbReference type="ARBA" id="ARBA00004170"/>
    </source>
</evidence>
<evidence type="ECO:0000313" key="6">
    <source>
        <dbReference type="Proteomes" id="UP000887566"/>
    </source>
</evidence>
<feature type="compositionally biased region" description="Polar residues" evidence="5">
    <location>
        <begin position="261"/>
        <end position="271"/>
    </location>
</feature>
<protein>
    <submittedName>
        <fullName evidence="7">Tight junction-associated protein 1</fullName>
    </submittedName>
</protein>
<evidence type="ECO:0000256" key="2">
    <source>
        <dbReference type="ARBA" id="ARBA00022553"/>
    </source>
</evidence>
<name>A0A914WFV4_9BILA</name>
<organism evidence="6 7">
    <name type="scientific">Plectus sambesii</name>
    <dbReference type="NCBI Taxonomy" id="2011161"/>
    <lineage>
        <taxon>Eukaryota</taxon>
        <taxon>Metazoa</taxon>
        <taxon>Ecdysozoa</taxon>
        <taxon>Nematoda</taxon>
        <taxon>Chromadorea</taxon>
        <taxon>Plectida</taxon>
        <taxon>Plectina</taxon>
        <taxon>Plectoidea</taxon>
        <taxon>Plectidae</taxon>
        <taxon>Plectus</taxon>
    </lineage>
</organism>
<dbReference type="AlphaFoldDB" id="A0A914WFV4"/>
<proteinExistence type="predicted"/>
<keyword evidence="4" id="KW-0175">Coiled coil</keyword>
<sequence>MALAIAVDQTTEQSSAYENALWKDKCERLSMQLQDMQKRNEELEDRLLNMVEKTEGDKILLSDEIDELSNRLIKVNGVKARLEQECARYKSDCVLAVHLLHCQPSHYVAKKKLDHAAMTDDTSSFHGADDQEENVSRKFVTSTVSTFPPMAYFYKPEAESDQPEDPQPSGELLGVTVVKPDETAAGLSSLAAGQSSLTSEFVERIRADTNYKCVDLLQCKKCGSAVAMATKETQTIARPEHQGDPYRFPPVHERRVRVRSSDSNTSSETAI</sequence>
<evidence type="ECO:0000256" key="5">
    <source>
        <dbReference type="SAM" id="MobiDB-lite"/>
    </source>
</evidence>
<comment type="subcellular location">
    <subcellularLocation>
        <location evidence="1">Membrane</location>
        <topology evidence="1">Peripheral membrane protein</topology>
    </subcellularLocation>
</comment>
<keyword evidence="6" id="KW-1185">Reference proteome</keyword>
<dbReference type="PANTHER" id="PTHR28664:SF4">
    <property type="entry name" value="TIGHT JUNCTION-ASSOCIATED PROTEIN 1"/>
    <property type="match status" value="1"/>
</dbReference>
<dbReference type="PANTHER" id="PTHR28664">
    <property type="entry name" value="TIGHT JUNCTION-ASSOCIATED PROTEIN 1"/>
    <property type="match status" value="1"/>
</dbReference>
<reference evidence="7" key="1">
    <citation type="submission" date="2022-11" db="UniProtKB">
        <authorList>
            <consortium name="WormBaseParasite"/>
        </authorList>
    </citation>
    <scope>IDENTIFICATION</scope>
</reference>
<keyword evidence="2" id="KW-0597">Phosphoprotein</keyword>
<evidence type="ECO:0000313" key="7">
    <source>
        <dbReference type="WBParaSite" id="PSAMB.scaffold3918size16413.g22883.t1"/>
    </source>
</evidence>
<feature type="region of interest" description="Disordered" evidence="5">
    <location>
        <begin position="235"/>
        <end position="271"/>
    </location>
</feature>